<sequence length="641" mass="71922">MVDLLQTGLDAMSREELMDLVLRTNQTDRQKNHLQALMSRRSGVHAKLETAIASSQKRASKAKTMDVCFAIDCTASMASRIDGAKSKIREIQNCICEYLSEGGSVRFAVIGYRDYQYSRQSEVLKLSEDVAKVEAFLQKLTTPHPGPQRDVCEDVMGGLEEALRLEWQAATRILYLLCDAPAHGSRFHCLSRSEDHFLEDPKQWAAEKVFQRMEKLQLHFVGMRFDQAHCAKMFEVFQQLRLGAHQLNLHTDVLTWQDASADFATMVLKSASRSITASLKGSKKNVTPPATHIPRQLRLEVEESVSWAEAGMWPEHKVLLTSLTVFGVQKSPTSNSTVQTLRVRPTPFGEGNMRYAFPALRSDDTQVVLKVDKSGHYDDNERVLADVKTQAYAQRFAIEFSKLLPHAPLQFLDIQMVALPKWPYSSHATLERLVPGSYEKYTNNWSYVAGRAEVAEALSHFSWFHSGGDMMVSDIQGVGGAILTDPQIHTASKEGFGRGNLGTDGMDQFFLQHRCNSFCRRLGLKKSPLQLAGRSPTSLSRGSWSDVEECPETPMHQHQLICHGCCTFVQMSEEEVTHALWKYGSFYCQDCGQKVVESSLSERCSACKREFQFSVFGLAVKGCAKPEECPACTDGECWMLV</sequence>
<dbReference type="PANTHER" id="PTHR47763">
    <property type="entry name" value="ALPHA-PROTEIN KINASE VWKA"/>
    <property type="match status" value="1"/>
</dbReference>
<organism evidence="5 6">
    <name type="scientific">Effrenium voratum</name>
    <dbReference type="NCBI Taxonomy" id="2562239"/>
    <lineage>
        <taxon>Eukaryota</taxon>
        <taxon>Sar</taxon>
        <taxon>Alveolata</taxon>
        <taxon>Dinophyceae</taxon>
        <taxon>Suessiales</taxon>
        <taxon>Symbiodiniaceae</taxon>
        <taxon>Effrenium</taxon>
    </lineage>
</organism>
<keyword evidence="1" id="KW-0723">Serine/threonine-protein kinase</keyword>
<dbReference type="InterPro" id="IPR052969">
    <property type="entry name" value="Thr-specific_kinase-like"/>
</dbReference>
<proteinExistence type="predicted"/>
<evidence type="ECO:0000313" key="5">
    <source>
        <dbReference type="EMBL" id="CAJ1405416.1"/>
    </source>
</evidence>
<dbReference type="Gene3D" id="3.20.200.10">
    <property type="entry name" value="MHCK/EF2 kinase"/>
    <property type="match status" value="1"/>
</dbReference>
<keyword evidence="3" id="KW-0418">Kinase</keyword>
<dbReference type="InterPro" id="IPR036465">
    <property type="entry name" value="vWFA_dom_sf"/>
</dbReference>
<dbReference type="AlphaFoldDB" id="A0AA36JGW1"/>
<protein>
    <recommendedName>
        <fullName evidence="4">Alpha-type protein kinase domain-containing protein</fullName>
    </recommendedName>
</protein>
<dbReference type="Gene3D" id="3.30.200.20">
    <property type="entry name" value="Phosphorylase Kinase, domain 1"/>
    <property type="match status" value="1"/>
</dbReference>
<dbReference type="InterPro" id="IPR004166">
    <property type="entry name" value="a-kinase_dom"/>
</dbReference>
<keyword evidence="6" id="KW-1185">Reference proteome</keyword>
<evidence type="ECO:0000256" key="1">
    <source>
        <dbReference type="ARBA" id="ARBA00022527"/>
    </source>
</evidence>
<dbReference type="InterPro" id="IPR011009">
    <property type="entry name" value="Kinase-like_dom_sf"/>
</dbReference>
<dbReference type="Proteomes" id="UP001178507">
    <property type="component" value="Unassembled WGS sequence"/>
</dbReference>
<dbReference type="Pfam" id="PF02816">
    <property type="entry name" value="Alpha_kinase"/>
    <property type="match status" value="1"/>
</dbReference>
<dbReference type="GO" id="GO:0004674">
    <property type="term" value="F:protein serine/threonine kinase activity"/>
    <property type="evidence" value="ECO:0007669"/>
    <property type="project" value="UniProtKB-KW"/>
</dbReference>
<dbReference type="SUPFAM" id="SSF56112">
    <property type="entry name" value="Protein kinase-like (PK-like)"/>
    <property type="match status" value="1"/>
</dbReference>
<keyword evidence="2" id="KW-0808">Transferase</keyword>
<gene>
    <name evidence="5" type="ORF">EVOR1521_LOCUS27634</name>
</gene>
<feature type="domain" description="Alpha-type protein kinase" evidence="4">
    <location>
        <begin position="305"/>
        <end position="527"/>
    </location>
</feature>
<evidence type="ECO:0000259" key="4">
    <source>
        <dbReference type="PROSITE" id="PS51158"/>
    </source>
</evidence>
<dbReference type="PANTHER" id="PTHR47763:SF1">
    <property type="entry name" value="DUF659 DOMAIN-CONTAINING PROTEIN"/>
    <property type="match status" value="1"/>
</dbReference>
<dbReference type="PROSITE" id="PS51158">
    <property type="entry name" value="ALPHA_KINASE"/>
    <property type="match status" value="1"/>
</dbReference>
<dbReference type="EMBL" id="CAUJNA010003583">
    <property type="protein sequence ID" value="CAJ1405416.1"/>
    <property type="molecule type" value="Genomic_DNA"/>
</dbReference>
<dbReference type="CDD" id="cd04515">
    <property type="entry name" value="Alpha_kinase"/>
    <property type="match status" value="1"/>
</dbReference>
<evidence type="ECO:0000313" key="6">
    <source>
        <dbReference type="Proteomes" id="UP001178507"/>
    </source>
</evidence>
<dbReference type="GO" id="GO:0005524">
    <property type="term" value="F:ATP binding"/>
    <property type="evidence" value="ECO:0007669"/>
    <property type="project" value="InterPro"/>
</dbReference>
<evidence type="ECO:0000256" key="2">
    <source>
        <dbReference type="ARBA" id="ARBA00022679"/>
    </source>
</evidence>
<accession>A0AA36JGW1</accession>
<reference evidence="5" key="1">
    <citation type="submission" date="2023-08" db="EMBL/GenBank/DDBJ databases">
        <authorList>
            <person name="Chen Y."/>
            <person name="Shah S."/>
            <person name="Dougan E. K."/>
            <person name="Thang M."/>
            <person name="Chan C."/>
        </authorList>
    </citation>
    <scope>NUCLEOTIDE SEQUENCE</scope>
</reference>
<dbReference type="SUPFAM" id="SSF53300">
    <property type="entry name" value="vWA-like"/>
    <property type="match status" value="1"/>
</dbReference>
<dbReference type="Gene3D" id="3.40.50.410">
    <property type="entry name" value="von Willebrand factor, type A domain"/>
    <property type="match status" value="1"/>
</dbReference>
<dbReference type="GO" id="GO:0005737">
    <property type="term" value="C:cytoplasm"/>
    <property type="evidence" value="ECO:0007669"/>
    <property type="project" value="TreeGrafter"/>
</dbReference>
<comment type="caution">
    <text evidence="5">The sequence shown here is derived from an EMBL/GenBank/DDBJ whole genome shotgun (WGS) entry which is preliminary data.</text>
</comment>
<dbReference type="SMART" id="SM00811">
    <property type="entry name" value="Alpha_kinase"/>
    <property type="match status" value="1"/>
</dbReference>
<name>A0AA36JGW1_9DINO</name>
<evidence type="ECO:0000256" key="3">
    <source>
        <dbReference type="ARBA" id="ARBA00022777"/>
    </source>
</evidence>